<name>A0A0A5I4E7_PHOS4</name>
<feature type="compositionally biased region" description="Basic and acidic residues" evidence="1">
    <location>
        <begin position="36"/>
        <end position="53"/>
    </location>
</feature>
<evidence type="ECO:0000256" key="1">
    <source>
        <dbReference type="SAM" id="MobiDB-lite"/>
    </source>
</evidence>
<reference evidence="2 3" key="1">
    <citation type="submission" date="2014-10" db="EMBL/GenBank/DDBJ databases">
        <title>Genome sequencing of Vibrio sinaloensis T08.</title>
        <authorList>
            <person name="Chan K.-G."/>
            <person name="Mohamad N.I."/>
        </authorList>
    </citation>
    <scope>NUCLEOTIDE SEQUENCE [LARGE SCALE GENOMIC DNA]</scope>
    <source>
        <strain evidence="2 3">T08</strain>
    </source>
</reference>
<dbReference type="AlphaFoldDB" id="A0A0A5I4E7"/>
<feature type="compositionally biased region" description="Acidic residues" evidence="1">
    <location>
        <begin position="160"/>
        <end position="170"/>
    </location>
</feature>
<dbReference type="OrthoDB" id="6399678at2"/>
<protein>
    <recommendedName>
        <fullName evidence="4">DUF3306 domain-containing protein</fullName>
    </recommendedName>
</protein>
<dbReference type="RefSeq" id="WP_038186910.1">
    <property type="nucleotide sequence ID" value="NZ_JRWP01000002.1"/>
</dbReference>
<dbReference type="Proteomes" id="UP000030451">
    <property type="component" value="Unassembled WGS sequence"/>
</dbReference>
<dbReference type="STRING" id="379097.SE23_10450"/>
<organism evidence="2 3">
    <name type="scientific">Photobacterium sp. (strain ATCC 43367)</name>
    <dbReference type="NCBI Taxonomy" id="379097"/>
    <lineage>
        <taxon>Bacteria</taxon>
        <taxon>Pseudomonadati</taxon>
        <taxon>Pseudomonadota</taxon>
        <taxon>Gammaproteobacteria</taxon>
        <taxon>Vibrionales</taxon>
        <taxon>Vibrionaceae</taxon>
        <taxon>Vibrio</taxon>
        <taxon>Vibrio oreintalis group</taxon>
    </lineage>
</organism>
<comment type="caution">
    <text evidence="2">The sequence shown here is derived from an EMBL/GenBank/DDBJ whole genome shotgun (WGS) entry which is preliminary data.</text>
</comment>
<feature type="compositionally biased region" description="Basic and acidic residues" evidence="1">
    <location>
        <begin position="12"/>
        <end position="23"/>
    </location>
</feature>
<dbReference type="EMBL" id="JRWP01000002">
    <property type="protein sequence ID" value="KGY10614.1"/>
    <property type="molecule type" value="Genomic_DNA"/>
</dbReference>
<feature type="region of interest" description="Disordered" evidence="1">
    <location>
        <begin position="119"/>
        <end position="181"/>
    </location>
</feature>
<evidence type="ECO:0008006" key="4">
    <source>
        <dbReference type="Google" id="ProtNLM"/>
    </source>
</evidence>
<sequence>MATNFLSRWSQRKLDVGSDKAEESVETNESAQVSEAENHVEKPHETPTDDAQHLSDGSDDQSVATLLASQVESSVKKAALRKLFLSGEFSEVDRLNDYDHDYQSVKSLSSEVASKLRDWVNDENEDKDMESHSSASDHEPSTEPADATLVADSQNVISAEGEDSTLDDGSEQVGQNIPHKQ</sequence>
<feature type="compositionally biased region" description="Basic and acidic residues" evidence="1">
    <location>
        <begin position="129"/>
        <end position="141"/>
    </location>
</feature>
<evidence type="ECO:0000313" key="2">
    <source>
        <dbReference type="EMBL" id="KGY10614.1"/>
    </source>
</evidence>
<proteinExistence type="predicted"/>
<evidence type="ECO:0000313" key="3">
    <source>
        <dbReference type="Proteomes" id="UP000030451"/>
    </source>
</evidence>
<dbReference type="InterPro" id="IPR021735">
    <property type="entry name" value="DUF3306"/>
</dbReference>
<gene>
    <name evidence="2" type="ORF">NM06_00725</name>
</gene>
<feature type="region of interest" description="Disordered" evidence="1">
    <location>
        <begin position="1"/>
        <end position="63"/>
    </location>
</feature>
<dbReference type="Pfam" id="PF11748">
    <property type="entry name" value="DUF3306"/>
    <property type="match status" value="1"/>
</dbReference>
<accession>A0A0A5I4E7</accession>